<organism evidence="1 2">
    <name type="scientific">Nostoc punctiforme NIES-2108</name>
    <dbReference type="NCBI Taxonomy" id="1356359"/>
    <lineage>
        <taxon>Bacteria</taxon>
        <taxon>Bacillati</taxon>
        <taxon>Cyanobacteriota</taxon>
        <taxon>Cyanophyceae</taxon>
        <taxon>Nostocales</taxon>
        <taxon>Nostocaceae</taxon>
        <taxon>Nostoc</taxon>
    </lineage>
</organism>
<dbReference type="AlphaFoldDB" id="A0A367R6F1"/>
<name>A0A367R6F1_NOSPU</name>
<dbReference type="Proteomes" id="UP000252085">
    <property type="component" value="Unassembled WGS sequence"/>
</dbReference>
<gene>
    <name evidence="1" type="ORF">A6769_28945</name>
</gene>
<comment type="caution">
    <text evidence="1">The sequence shown here is derived from an EMBL/GenBank/DDBJ whole genome shotgun (WGS) entry which is preliminary data.</text>
</comment>
<evidence type="ECO:0000313" key="2">
    <source>
        <dbReference type="Proteomes" id="UP000252085"/>
    </source>
</evidence>
<reference evidence="1 2" key="1">
    <citation type="submission" date="2016-04" db="EMBL/GenBank/DDBJ databases">
        <authorList>
            <person name="Evans L.H."/>
            <person name="Alamgir A."/>
            <person name="Owens N."/>
            <person name="Weber N.D."/>
            <person name="Virtaneva K."/>
            <person name="Barbian K."/>
            <person name="Babar A."/>
            <person name="Rosenke K."/>
        </authorList>
    </citation>
    <scope>NUCLEOTIDE SEQUENCE [LARGE SCALE GENOMIC DNA]</scope>
    <source>
        <strain evidence="1">NIES-2108</strain>
    </source>
</reference>
<evidence type="ECO:0000313" key="1">
    <source>
        <dbReference type="EMBL" id="RCJ32067.1"/>
    </source>
</evidence>
<proteinExistence type="predicted"/>
<dbReference type="EMBL" id="LXQE01000169">
    <property type="protein sequence ID" value="RCJ32067.1"/>
    <property type="molecule type" value="Genomic_DNA"/>
</dbReference>
<protein>
    <recommendedName>
        <fullName evidence="3">HNH endonuclease</fullName>
    </recommendedName>
</protein>
<evidence type="ECO:0008006" key="3">
    <source>
        <dbReference type="Google" id="ProtNLM"/>
    </source>
</evidence>
<sequence length="149" mass="17173">MKVCPKCKEEKLLSEFSRNSLKKDGLQVYCKACVKGINFSYYQRTPDRNPQRRKFKKKACELAKLFVLSYLKTHPCVDCGEADPIVLEFDHIQQKKYGISRMVYAGMGVDSISKEIEKCEVRCANCHRRATAKRSGWSIRTFESDALGY</sequence>
<accession>A0A367R6F1</accession>